<dbReference type="Proteomes" id="UP000290560">
    <property type="component" value="Unassembled WGS sequence"/>
</dbReference>
<evidence type="ECO:0000313" key="2">
    <source>
        <dbReference type="EMBL" id="RZR71195.1"/>
    </source>
</evidence>
<organism evidence="2">
    <name type="scientific">Ensete ventricosum</name>
    <name type="common">Abyssinian banana</name>
    <name type="synonym">Musa ensete</name>
    <dbReference type="NCBI Taxonomy" id="4639"/>
    <lineage>
        <taxon>Eukaryota</taxon>
        <taxon>Viridiplantae</taxon>
        <taxon>Streptophyta</taxon>
        <taxon>Embryophyta</taxon>
        <taxon>Tracheophyta</taxon>
        <taxon>Spermatophyta</taxon>
        <taxon>Magnoliopsida</taxon>
        <taxon>Liliopsida</taxon>
        <taxon>Zingiberales</taxon>
        <taxon>Musaceae</taxon>
        <taxon>Ensete</taxon>
    </lineage>
</organism>
<name>A0A445MAA9_ENSVE</name>
<feature type="chain" id="PRO_5019115295" evidence="1">
    <location>
        <begin position="20"/>
        <end position="79"/>
    </location>
</feature>
<feature type="signal peptide" evidence="1">
    <location>
        <begin position="1"/>
        <end position="19"/>
    </location>
</feature>
<keyword evidence="1" id="KW-0732">Signal</keyword>
<dbReference type="AlphaFoldDB" id="A0A445MAA9"/>
<gene>
    <name evidence="2" type="ORF">BHM03_00004146</name>
</gene>
<accession>A0A445MAA9</accession>
<sequence length="79" mass="8503">MSLLWVAGFLFVWVRWAHGTEYWNTSEVASVNNGGGGSSPPLLVGLTLIQSAAATHAVLLPTERGRQYSDSTFSVEHGI</sequence>
<dbReference type="EMBL" id="KV875502">
    <property type="protein sequence ID" value="RZR71195.1"/>
    <property type="molecule type" value="Genomic_DNA"/>
</dbReference>
<protein>
    <submittedName>
        <fullName evidence="2">Uncharacterized protein</fullName>
    </submittedName>
</protein>
<evidence type="ECO:0000256" key="1">
    <source>
        <dbReference type="SAM" id="SignalP"/>
    </source>
</evidence>
<reference evidence="2" key="1">
    <citation type="journal article" date="2018" name="Data Brief">
        <title>Genome sequence data from 17 accessions of Ensete ventricosum, a staple food crop for millions in Ethiopia.</title>
        <authorList>
            <person name="Yemataw Z."/>
            <person name="Muzemil S."/>
            <person name="Ambachew D."/>
            <person name="Tripathi L."/>
            <person name="Tesfaye K."/>
            <person name="Chala A."/>
            <person name="Farbos A."/>
            <person name="O'Neill P."/>
            <person name="Moore K."/>
            <person name="Grant M."/>
            <person name="Studholme D.J."/>
        </authorList>
    </citation>
    <scope>NUCLEOTIDE SEQUENCE [LARGE SCALE GENOMIC DNA]</scope>
    <source>
        <tissue evidence="2">Leaf</tissue>
    </source>
</reference>
<proteinExistence type="predicted"/>